<evidence type="ECO:0000313" key="1">
    <source>
        <dbReference type="EMBL" id="KRZ63074.1"/>
    </source>
</evidence>
<reference evidence="1 2" key="1">
    <citation type="submission" date="2015-05" db="EMBL/GenBank/DDBJ databases">
        <title>Evolution of Trichinella species and genotypes.</title>
        <authorList>
            <person name="Korhonen P.K."/>
            <person name="Edoardo P."/>
            <person name="Giuseppe L.R."/>
            <person name="Gasser R.B."/>
        </authorList>
    </citation>
    <scope>NUCLEOTIDE SEQUENCE [LARGE SCALE GENOMIC DNA]</scope>
    <source>
        <strain evidence="1">ISS10</strain>
    </source>
</reference>
<evidence type="ECO:0000313" key="2">
    <source>
        <dbReference type="Proteomes" id="UP000054721"/>
    </source>
</evidence>
<proteinExistence type="predicted"/>
<dbReference type="AlphaFoldDB" id="A0A0V1LV72"/>
<accession>A0A0V1LV72</accession>
<protein>
    <submittedName>
        <fullName evidence="1">Uncharacterized protein</fullName>
    </submittedName>
</protein>
<name>A0A0V1LV72_9BILA</name>
<dbReference type="EMBL" id="JYDW01000003">
    <property type="protein sequence ID" value="KRZ63074.1"/>
    <property type="molecule type" value="Genomic_DNA"/>
</dbReference>
<comment type="caution">
    <text evidence="1">The sequence shown here is derived from an EMBL/GenBank/DDBJ whole genome shotgun (WGS) entry which is preliminary data.</text>
</comment>
<sequence>MAFLSLLYIRSLTVLFEHANSKILLDKPYLIDDKIRVVKLKDLGLYVGVCSLLYWMRQAH</sequence>
<dbReference type="Proteomes" id="UP000054721">
    <property type="component" value="Unassembled WGS sequence"/>
</dbReference>
<gene>
    <name evidence="1" type="ORF">T02_5507</name>
</gene>
<keyword evidence="2" id="KW-1185">Reference proteome</keyword>
<organism evidence="1 2">
    <name type="scientific">Trichinella nativa</name>
    <dbReference type="NCBI Taxonomy" id="6335"/>
    <lineage>
        <taxon>Eukaryota</taxon>
        <taxon>Metazoa</taxon>
        <taxon>Ecdysozoa</taxon>
        <taxon>Nematoda</taxon>
        <taxon>Enoplea</taxon>
        <taxon>Dorylaimia</taxon>
        <taxon>Trichinellida</taxon>
        <taxon>Trichinellidae</taxon>
        <taxon>Trichinella</taxon>
    </lineage>
</organism>